<dbReference type="GO" id="GO:0016020">
    <property type="term" value="C:membrane"/>
    <property type="evidence" value="ECO:0007669"/>
    <property type="project" value="UniProtKB-SubCell"/>
</dbReference>
<evidence type="ECO:0000256" key="5">
    <source>
        <dbReference type="SAM" id="Phobius"/>
    </source>
</evidence>
<feature type="transmembrane region" description="Helical" evidence="5">
    <location>
        <begin position="173"/>
        <end position="193"/>
    </location>
</feature>
<reference evidence="7" key="1">
    <citation type="submission" date="2014-01" db="EMBL/GenBank/DDBJ databases">
        <title>The Genome Sequence of Anopheles farauti FAR1 (V2).</title>
        <authorList>
            <consortium name="The Broad Institute Genomics Platform"/>
            <person name="Neafsey D.E."/>
            <person name="Besansky N."/>
            <person name="Howell P."/>
            <person name="Walton C."/>
            <person name="Young S.K."/>
            <person name="Zeng Q."/>
            <person name="Gargeya S."/>
            <person name="Fitzgerald M."/>
            <person name="Haas B."/>
            <person name="Abouelleil A."/>
            <person name="Allen A.W."/>
            <person name="Alvarado L."/>
            <person name="Arachchi H.M."/>
            <person name="Berlin A.M."/>
            <person name="Chapman S.B."/>
            <person name="Gainer-Dewar J."/>
            <person name="Goldberg J."/>
            <person name="Griggs A."/>
            <person name="Gujja S."/>
            <person name="Hansen M."/>
            <person name="Howarth C."/>
            <person name="Imamovic A."/>
            <person name="Ireland A."/>
            <person name="Larimer J."/>
            <person name="McCowan C."/>
            <person name="Murphy C."/>
            <person name="Pearson M."/>
            <person name="Poon T.W."/>
            <person name="Priest M."/>
            <person name="Roberts A."/>
            <person name="Saif S."/>
            <person name="Shea T."/>
            <person name="Sisk P."/>
            <person name="Sykes S."/>
            <person name="Wortman J."/>
            <person name="Nusbaum C."/>
            <person name="Birren B."/>
        </authorList>
    </citation>
    <scope>NUCLEOTIDE SEQUENCE [LARGE SCALE GENOMIC DNA]</scope>
    <source>
        <strain evidence="7">FAR1</strain>
    </source>
</reference>
<dbReference type="Pfam" id="PF10242">
    <property type="entry name" value="L_HMGIC_fpl"/>
    <property type="match status" value="1"/>
</dbReference>
<proteinExistence type="predicted"/>
<dbReference type="InterPro" id="IPR019372">
    <property type="entry name" value="LHFPL"/>
</dbReference>
<dbReference type="STRING" id="69004.A0A182QB01"/>
<dbReference type="VEuPathDB" id="VectorBase:AFAF006578"/>
<name>A0A182QB01_9DIPT</name>
<evidence type="ECO:0000256" key="3">
    <source>
        <dbReference type="ARBA" id="ARBA00022989"/>
    </source>
</evidence>
<keyword evidence="3 5" id="KW-1133">Transmembrane helix</keyword>
<comment type="subcellular location">
    <subcellularLocation>
        <location evidence="1">Membrane</location>
        <topology evidence="1">Multi-pass membrane protein</topology>
    </subcellularLocation>
</comment>
<sequence length="267" mass="30030">FVCFAKIPVAASSRATTRFRFYFFPFFLYFRSKFSCNTTFNMCGGGLLITSRSFLWFTVTLIACMTLFGAIVLPKWLIGPEWIEIPNEEGNFTIYRHPSVGIYNRCKRMGRAEYNCGNFDLNGLLTDSSVFPVPWKFTMFLMCVGTMLLGLTLVTMLSTCCRMHSFFGFSMHKLLCIFQAIAAMMVLFGYLIYPLAWDVPRVRKLCGPDSEAYSPADCTLGASVYLGAIGVLLAFLSTVLSLKAEVAYYSSKAQRRVIDGQVLVCVM</sequence>
<feature type="transmembrane region" description="Helical" evidence="5">
    <location>
        <begin position="137"/>
        <end position="161"/>
    </location>
</feature>
<dbReference type="Gene3D" id="1.20.140.150">
    <property type="match status" value="1"/>
</dbReference>
<dbReference type="PANTHER" id="PTHR12489">
    <property type="entry name" value="LIPOMA HMGIC FUSION PARTNER-LIKE PROTEIN"/>
    <property type="match status" value="1"/>
</dbReference>
<evidence type="ECO:0008006" key="8">
    <source>
        <dbReference type="Google" id="ProtNLM"/>
    </source>
</evidence>
<evidence type="ECO:0000256" key="2">
    <source>
        <dbReference type="ARBA" id="ARBA00022692"/>
    </source>
</evidence>
<feature type="transmembrane region" description="Helical" evidence="5">
    <location>
        <begin position="54"/>
        <end position="73"/>
    </location>
</feature>
<keyword evidence="7" id="KW-1185">Reference proteome</keyword>
<reference evidence="6" key="2">
    <citation type="submission" date="2020-05" db="UniProtKB">
        <authorList>
            <consortium name="EnsemblMetazoa"/>
        </authorList>
    </citation>
    <scope>IDENTIFICATION</scope>
    <source>
        <strain evidence="6">FAR1</strain>
    </source>
</reference>
<dbReference type="AlphaFoldDB" id="A0A182QB01"/>
<feature type="transmembrane region" description="Helical" evidence="5">
    <location>
        <begin position="222"/>
        <end position="242"/>
    </location>
</feature>
<dbReference type="EMBL" id="AXCN02000654">
    <property type="status" value="NOT_ANNOTATED_CDS"/>
    <property type="molecule type" value="Genomic_DNA"/>
</dbReference>
<dbReference type="PANTHER" id="PTHR12489:SF19">
    <property type="entry name" value="LHFPL TETRASPAN SUBFAMILY MEMBER 2 PROTEIN"/>
    <property type="match status" value="1"/>
</dbReference>
<keyword evidence="4 5" id="KW-0472">Membrane</keyword>
<protein>
    <recommendedName>
        <fullName evidence="8">Lipoma HMGIC fusion partner-like 2 protein</fullName>
    </recommendedName>
</protein>
<keyword evidence="2 5" id="KW-0812">Transmembrane</keyword>
<evidence type="ECO:0000256" key="1">
    <source>
        <dbReference type="ARBA" id="ARBA00004141"/>
    </source>
</evidence>
<evidence type="ECO:0000313" key="7">
    <source>
        <dbReference type="Proteomes" id="UP000075886"/>
    </source>
</evidence>
<organism evidence="6 7">
    <name type="scientific">Anopheles farauti</name>
    <dbReference type="NCBI Taxonomy" id="69004"/>
    <lineage>
        <taxon>Eukaryota</taxon>
        <taxon>Metazoa</taxon>
        <taxon>Ecdysozoa</taxon>
        <taxon>Arthropoda</taxon>
        <taxon>Hexapoda</taxon>
        <taxon>Insecta</taxon>
        <taxon>Pterygota</taxon>
        <taxon>Neoptera</taxon>
        <taxon>Endopterygota</taxon>
        <taxon>Diptera</taxon>
        <taxon>Nematocera</taxon>
        <taxon>Culicoidea</taxon>
        <taxon>Culicidae</taxon>
        <taxon>Anophelinae</taxon>
        <taxon>Anopheles</taxon>
    </lineage>
</organism>
<evidence type="ECO:0000313" key="6">
    <source>
        <dbReference type="EnsemblMetazoa" id="AFAF006578-PA"/>
    </source>
</evidence>
<evidence type="ECO:0000256" key="4">
    <source>
        <dbReference type="ARBA" id="ARBA00023136"/>
    </source>
</evidence>
<dbReference type="EnsemblMetazoa" id="AFAF006578-RA">
    <property type="protein sequence ID" value="AFAF006578-PA"/>
    <property type="gene ID" value="AFAF006578"/>
</dbReference>
<dbReference type="Proteomes" id="UP000075886">
    <property type="component" value="Unassembled WGS sequence"/>
</dbReference>
<accession>A0A182QB01</accession>